<feature type="transmembrane region" description="Helical" evidence="13">
    <location>
        <begin position="53"/>
        <end position="74"/>
    </location>
</feature>
<evidence type="ECO:0000256" key="8">
    <source>
        <dbReference type="ARBA" id="ARBA00022723"/>
    </source>
</evidence>
<keyword evidence="3 13" id="KW-0813">Transport</keyword>
<dbReference type="GO" id="GO:0020037">
    <property type="term" value="F:heme binding"/>
    <property type="evidence" value="ECO:0007669"/>
    <property type="project" value="TreeGrafter"/>
</dbReference>
<evidence type="ECO:0000256" key="11">
    <source>
        <dbReference type="ARBA" id="ARBA00023004"/>
    </source>
</evidence>
<protein>
    <submittedName>
        <fullName evidence="14">Cytochrome ubiquinol oxidase subunit I</fullName>
    </submittedName>
</protein>
<comment type="similarity">
    <text evidence="2 13">Belongs to the cytochrome ubiquinol oxidase subunit 1 family.</text>
</comment>
<dbReference type="PANTHER" id="PTHR30365">
    <property type="entry name" value="CYTOCHROME D UBIQUINOL OXIDASE"/>
    <property type="match status" value="1"/>
</dbReference>
<feature type="transmembrane region" description="Helical" evidence="13">
    <location>
        <begin position="20"/>
        <end position="41"/>
    </location>
</feature>
<dbReference type="GO" id="GO:0019646">
    <property type="term" value="P:aerobic electron transport chain"/>
    <property type="evidence" value="ECO:0007669"/>
    <property type="project" value="InterPro"/>
</dbReference>
<accession>A0A9D1NJL1</accession>
<evidence type="ECO:0000313" key="15">
    <source>
        <dbReference type="Proteomes" id="UP000886812"/>
    </source>
</evidence>
<organism evidence="14 15">
    <name type="scientific">Candidatus Spyradosoma merdigallinarum</name>
    <dbReference type="NCBI Taxonomy" id="2840950"/>
    <lineage>
        <taxon>Bacteria</taxon>
        <taxon>Pseudomonadati</taxon>
        <taxon>Verrucomicrobiota</taxon>
        <taxon>Opitutia</taxon>
        <taxon>Opitutia incertae sedis</taxon>
        <taxon>Candidatus Spyradosoma</taxon>
    </lineage>
</organism>
<gene>
    <name evidence="14" type="ORF">IAC75_02905</name>
</gene>
<evidence type="ECO:0000256" key="2">
    <source>
        <dbReference type="ARBA" id="ARBA00009819"/>
    </source>
</evidence>
<keyword evidence="9 13" id="KW-0249">Electron transport</keyword>
<dbReference type="AlphaFoldDB" id="A0A9D1NJL1"/>
<evidence type="ECO:0000256" key="13">
    <source>
        <dbReference type="PIRNR" id="PIRNR006446"/>
    </source>
</evidence>
<keyword evidence="8 13" id="KW-0479">Metal-binding</keyword>
<evidence type="ECO:0000256" key="5">
    <source>
        <dbReference type="ARBA" id="ARBA00022519"/>
    </source>
</evidence>
<feature type="transmembrane region" description="Helical" evidence="13">
    <location>
        <begin position="123"/>
        <end position="145"/>
    </location>
</feature>
<evidence type="ECO:0000313" key="14">
    <source>
        <dbReference type="EMBL" id="HIV04085.1"/>
    </source>
</evidence>
<evidence type="ECO:0000256" key="1">
    <source>
        <dbReference type="ARBA" id="ARBA00004429"/>
    </source>
</evidence>
<name>A0A9D1NJL1_9BACT</name>
<dbReference type="GO" id="GO:0016682">
    <property type="term" value="F:oxidoreductase activity, acting on diphenols and related substances as donors, oxygen as acceptor"/>
    <property type="evidence" value="ECO:0007669"/>
    <property type="project" value="TreeGrafter"/>
</dbReference>
<dbReference type="InterPro" id="IPR002585">
    <property type="entry name" value="Cyt-d_ubiquinol_oxidase_su_1"/>
</dbReference>
<comment type="subcellular location">
    <subcellularLocation>
        <location evidence="1">Cell inner membrane</location>
        <topology evidence="1">Multi-pass membrane protein</topology>
    </subcellularLocation>
</comment>
<reference evidence="14" key="1">
    <citation type="submission" date="2020-10" db="EMBL/GenBank/DDBJ databases">
        <authorList>
            <person name="Gilroy R."/>
        </authorList>
    </citation>
    <scope>NUCLEOTIDE SEQUENCE</scope>
    <source>
        <strain evidence="14">10669</strain>
    </source>
</reference>
<proteinExistence type="inferred from homology"/>
<keyword evidence="5" id="KW-0997">Cell inner membrane</keyword>
<keyword evidence="4 13" id="KW-1003">Cell membrane</keyword>
<feature type="transmembrane region" description="Helical" evidence="13">
    <location>
        <begin position="328"/>
        <end position="348"/>
    </location>
</feature>
<feature type="transmembrane region" description="Helical" evidence="13">
    <location>
        <begin position="410"/>
        <end position="433"/>
    </location>
</feature>
<feature type="transmembrane region" description="Helical" evidence="13">
    <location>
        <begin position="221"/>
        <end position="238"/>
    </location>
</feature>
<keyword evidence="6 13" id="KW-0349">Heme</keyword>
<dbReference type="Pfam" id="PF01654">
    <property type="entry name" value="Cyt_bd_oxida_I"/>
    <property type="match status" value="1"/>
</dbReference>
<dbReference type="GO" id="GO:0009055">
    <property type="term" value="F:electron transfer activity"/>
    <property type="evidence" value="ECO:0007669"/>
    <property type="project" value="UniProtKB-UniRule"/>
</dbReference>
<keyword evidence="7 13" id="KW-0812">Transmembrane</keyword>
<feature type="transmembrane region" description="Helical" evidence="13">
    <location>
        <begin position="94"/>
        <end position="116"/>
    </location>
</feature>
<evidence type="ECO:0000256" key="9">
    <source>
        <dbReference type="ARBA" id="ARBA00022982"/>
    </source>
</evidence>
<dbReference type="Proteomes" id="UP000886812">
    <property type="component" value="Unassembled WGS sequence"/>
</dbReference>
<dbReference type="PIRSF" id="PIRSF006446">
    <property type="entry name" value="Cyt_quinol_oxidase_1"/>
    <property type="match status" value="1"/>
</dbReference>
<comment type="caution">
    <text evidence="14">The sequence shown here is derived from an EMBL/GenBank/DDBJ whole genome shotgun (WGS) entry which is preliminary data.</text>
</comment>
<keyword evidence="10 13" id="KW-1133">Transmembrane helix</keyword>
<evidence type="ECO:0000256" key="7">
    <source>
        <dbReference type="ARBA" id="ARBA00022692"/>
    </source>
</evidence>
<keyword evidence="12 13" id="KW-0472">Membrane</keyword>
<evidence type="ECO:0000256" key="12">
    <source>
        <dbReference type="ARBA" id="ARBA00023136"/>
    </source>
</evidence>
<dbReference type="EMBL" id="DVOG01000075">
    <property type="protein sequence ID" value="HIV04085.1"/>
    <property type="molecule type" value="Genomic_DNA"/>
</dbReference>
<evidence type="ECO:0000256" key="6">
    <source>
        <dbReference type="ARBA" id="ARBA00022617"/>
    </source>
</evidence>
<evidence type="ECO:0000256" key="4">
    <source>
        <dbReference type="ARBA" id="ARBA00022475"/>
    </source>
</evidence>
<evidence type="ECO:0000256" key="10">
    <source>
        <dbReference type="ARBA" id="ARBA00022989"/>
    </source>
</evidence>
<reference evidence="14" key="2">
    <citation type="journal article" date="2021" name="PeerJ">
        <title>Extensive microbial diversity within the chicken gut microbiome revealed by metagenomics and culture.</title>
        <authorList>
            <person name="Gilroy R."/>
            <person name="Ravi A."/>
            <person name="Getino M."/>
            <person name="Pursley I."/>
            <person name="Horton D.L."/>
            <person name="Alikhan N.F."/>
            <person name="Baker D."/>
            <person name="Gharbi K."/>
            <person name="Hall N."/>
            <person name="Watson M."/>
            <person name="Adriaenssens E.M."/>
            <person name="Foster-Nyarko E."/>
            <person name="Jarju S."/>
            <person name="Secka A."/>
            <person name="Antonio M."/>
            <person name="Oren A."/>
            <person name="Chaudhuri R.R."/>
            <person name="La Ragione R."/>
            <person name="Hildebrand F."/>
            <person name="Pallen M.J."/>
        </authorList>
    </citation>
    <scope>NUCLEOTIDE SEQUENCE</scope>
    <source>
        <strain evidence="14">10669</strain>
    </source>
</reference>
<sequence length="443" mass="48662">MDPELLARIQFALTAGFHFLFPPLSIGLGVFLVVAQGFALKTKDPVWRALADFWTKIFALVFAFGVATGIVLEFEFGTNWARYSRFVGDVFGSPLAAEAIFAFFMESCFLGIVLFGRKKVSEGFHYFSVVMVCLGAHLSALWILVANSWMQTPAGFTLVETENGLRAEITNFWAMVFNPSTLDRLWHVLTAAWLTGAFLVLSVSAWHLLKKRGVPVAERGLKTALAISAAAIVLQFASGHASAMLVEKVQPVKFAAMEGVFDGGEPAGFHVVGWVDEEARTVRGITVPGVVSVMLGKGLEVTPETRLLGLNDVPAENRPPLQLTFQGFHWMVYCGVVMFALAGTGMLLWFRGRLLASRRWLALCVPAFLLPQLANQAGWIATEVGRQPWIVQGMLKTKDAFSTNVSAGQLWFSLIFFSLIYAGMLALFIFLLLKKIRNAPEAA</sequence>
<keyword evidence="11 13" id="KW-0408">Iron</keyword>
<dbReference type="PANTHER" id="PTHR30365:SF0">
    <property type="entry name" value="CYTOCHROME BD-I UBIQUINOL OXIDASE SUBUNIT 1"/>
    <property type="match status" value="1"/>
</dbReference>
<feature type="transmembrane region" description="Helical" evidence="13">
    <location>
        <begin position="185"/>
        <end position="209"/>
    </location>
</feature>
<dbReference type="GO" id="GO:0005886">
    <property type="term" value="C:plasma membrane"/>
    <property type="evidence" value="ECO:0007669"/>
    <property type="project" value="UniProtKB-SubCell"/>
</dbReference>
<dbReference type="GO" id="GO:0070069">
    <property type="term" value="C:cytochrome complex"/>
    <property type="evidence" value="ECO:0007669"/>
    <property type="project" value="UniProtKB-UniRule"/>
</dbReference>
<evidence type="ECO:0000256" key="3">
    <source>
        <dbReference type="ARBA" id="ARBA00022448"/>
    </source>
</evidence>
<dbReference type="GO" id="GO:0046872">
    <property type="term" value="F:metal ion binding"/>
    <property type="evidence" value="ECO:0007669"/>
    <property type="project" value="UniProtKB-UniRule"/>
</dbReference>